<evidence type="ECO:0000313" key="2">
    <source>
        <dbReference type="Proteomes" id="UP000064243"/>
    </source>
</evidence>
<organism evidence="1 2">
    <name type="scientific">Thiobacillus denitrificans</name>
    <dbReference type="NCBI Taxonomy" id="36861"/>
    <lineage>
        <taxon>Bacteria</taxon>
        <taxon>Pseudomonadati</taxon>
        <taxon>Pseudomonadota</taxon>
        <taxon>Betaproteobacteria</taxon>
        <taxon>Nitrosomonadales</taxon>
        <taxon>Thiobacillaceae</taxon>
        <taxon>Thiobacillus</taxon>
    </lineage>
</organism>
<dbReference type="RefSeq" id="WP_059756478.1">
    <property type="nucleotide sequence ID" value="NZ_LDUG01000032.1"/>
</dbReference>
<comment type="caution">
    <text evidence="1">The sequence shown here is derived from an EMBL/GenBank/DDBJ whole genome shotgun (WGS) entry which is preliminary data.</text>
</comment>
<gene>
    <name evidence="1" type="ORF">ABW22_11300</name>
</gene>
<sequence>MKWFLDLTTRGKLFAGFGQMTVFLATKQPDKAVVTGVRRRGQHFVATDGAISDVTASRTTETLRVIRP</sequence>
<proteinExistence type="predicted"/>
<reference evidence="1 2" key="1">
    <citation type="journal article" date="2015" name="Appl. Environ. Microbiol.">
        <title>Aerobic and Anaerobic Thiosulfate Oxidation by a Cold-Adapted, Subglacial Chemoautotroph.</title>
        <authorList>
            <person name="Harrold Z.R."/>
            <person name="Skidmore M.L."/>
            <person name="Hamilton T.L."/>
            <person name="Desch L."/>
            <person name="Amada K."/>
            <person name="van Gelder W."/>
            <person name="Glover K."/>
            <person name="Roden E.E."/>
            <person name="Boyd E.S."/>
        </authorList>
    </citation>
    <scope>NUCLEOTIDE SEQUENCE [LARGE SCALE GENOMIC DNA]</scope>
    <source>
        <strain evidence="1 2">RG</strain>
    </source>
</reference>
<dbReference type="Proteomes" id="UP000064243">
    <property type="component" value="Unassembled WGS sequence"/>
</dbReference>
<keyword evidence="2" id="KW-1185">Reference proteome</keyword>
<dbReference type="EMBL" id="LDUG01000032">
    <property type="protein sequence ID" value="KVW94801.1"/>
    <property type="molecule type" value="Genomic_DNA"/>
</dbReference>
<evidence type="ECO:0000313" key="1">
    <source>
        <dbReference type="EMBL" id="KVW94801.1"/>
    </source>
</evidence>
<name>A0A119CV92_THIDE</name>
<accession>A0A119CV92</accession>
<dbReference type="AlphaFoldDB" id="A0A119CV92"/>
<dbReference type="PATRIC" id="fig|36861.3.peg.2041"/>
<protein>
    <submittedName>
        <fullName evidence="1">Uncharacterized protein</fullName>
    </submittedName>
</protein>